<keyword evidence="1" id="KW-0812">Transmembrane</keyword>
<organism evidence="2 3">
    <name type="scientific">Colletotrichum asianum</name>
    <dbReference type="NCBI Taxonomy" id="702518"/>
    <lineage>
        <taxon>Eukaryota</taxon>
        <taxon>Fungi</taxon>
        <taxon>Dikarya</taxon>
        <taxon>Ascomycota</taxon>
        <taxon>Pezizomycotina</taxon>
        <taxon>Sordariomycetes</taxon>
        <taxon>Hypocreomycetidae</taxon>
        <taxon>Glomerellales</taxon>
        <taxon>Glomerellaceae</taxon>
        <taxon>Colletotrichum</taxon>
        <taxon>Colletotrichum gloeosporioides species complex</taxon>
    </lineage>
</organism>
<protein>
    <submittedName>
        <fullName evidence="2">Uncharacterized protein</fullName>
    </submittedName>
</protein>
<feature type="transmembrane region" description="Helical" evidence="1">
    <location>
        <begin position="71"/>
        <end position="89"/>
    </location>
</feature>
<sequence length="115" mass="13067">VAPERYCVLSPVYSAGADDVAKRSRIRRNYCRSRGWLWIGYYCKTSLTSSTWRVWARCGQHPCSPRRGGEVVRQAVSVMLVLCLVVTVRPRVVQLMRKREVVEYGAKRCVTGSTA</sequence>
<accession>A0A8H3WKE1</accession>
<dbReference type="AlphaFoldDB" id="A0A8H3WKE1"/>
<name>A0A8H3WKE1_9PEZI</name>
<comment type="caution">
    <text evidence="2">The sequence shown here is derived from an EMBL/GenBank/DDBJ whole genome shotgun (WGS) entry which is preliminary data.</text>
</comment>
<evidence type="ECO:0000313" key="2">
    <source>
        <dbReference type="EMBL" id="KAF0328100.1"/>
    </source>
</evidence>
<proteinExistence type="predicted"/>
<keyword evidence="3" id="KW-1185">Reference proteome</keyword>
<evidence type="ECO:0000256" key="1">
    <source>
        <dbReference type="SAM" id="Phobius"/>
    </source>
</evidence>
<dbReference type="Proteomes" id="UP000434172">
    <property type="component" value="Unassembled WGS sequence"/>
</dbReference>
<evidence type="ECO:0000313" key="3">
    <source>
        <dbReference type="Proteomes" id="UP000434172"/>
    </source>
</evidence>
<gene>
    <name evidence="2" type="ORF">GQ607_004580</name>
</gene>
<keyword evidence="1" id="KW-1133">Transmembrane helix</keyword>
<reference evidence="2 3" key="1">
    <citation type="submission" date="2019-12" db="EMBL/GenBank/DDBJ databases">
        <title>A genome sequence resource for the geographically widespread anthracnose pathogen Colletotrichum asianum.</title>
        <authorList>
            <person name="Meng Y."/>
        </authorList>
    </citation>
    <scope>NUCLEOTIDE SEQUENCE [LARGE SCALE GENOMIC DNA]</scope>
    <source>
        <strain evidence="2 3">ICMP 18580</strain>
    </source>
</reference>
<keyword evidence="1" id="KW-0472">Membrane</keyword>
<feature type="non-terminal residue" evidence="2">
    <location>
        <position position="1"/>
    </location>
</feature>
<dbReference type="EMBL" id="WOWK01000019">
    <property type="protein sequence ID" value="KAF0328100.1"/>
    <property type="molecule type" value="Genomic_DNA"/>
</dbReference>